<accession>A0A8H5CZL0</accession>
<sequence>MDLAIPHELVLAFETLIFILTLWKSWSMREHYRHVPLLKLLLRDDKYMNSFVCVATLFNVVTFYPYMRNGLVIFEGTVSISMISRIIINLHKSVDAPDTTSYSGSVDVDHYAATYHERAESSVGGIELDTLAHGLGADTVMTGDAKS</sequence>
<protein>
    <submittedName>
        <fullName evidence="2">Uncharacterized protein</fullName>
    </submittedName>
</protein>
<keyword evidence="1" id="KW-0812">Transmembrane</keyword>
<comment type="caution">
    <text evidence="2">The sequence shown here is derived from an EMBL/GenBank/DDBJ whole genome shotgun (WGS) entry which is preliminary data.</text>
</comment>
<keyword evidence="1" id="KW-1133">Transmembrane helix</keyword>
<reference evidence="2 3" key="1">
    <citation type="journal article" date="2020" name="ISME J.">
        <title>Uncovering the hidden diversity of litter-decomposition mechanisms in mushroom-forming fungi.</title>
        <authorList>
            <person name="Floudas D."/>
            <person name="Bentzer J."/>
            <person name="Ahren D."/>
            <person name="Johansson T."/>
            <person name="Persson P."/>
            <person name="Tunlid A."/>
        </authorList>
    </citation>
    <scope>NUCLEOTIDE SEQUENCE [LARGE SCALE GENOMIC DNA]</scope>
    <source>
        <strain evidence="2 3">CBS 291.85</strain>
    </source>
</reference>
<feature type="transmembrane region" description="Helical" evidence="1">
    <location>
        <begin position="6"/>
        <end position="26"/>
    </location>
</feature>
<name>A0A8H5CZL0_9AGAR</name>
<dbReference type="Proteomes" id="UP000559256">
    <property type="component" value="Unassembled WGS sequence"/>
</dbReference>
<evidence type="ECO:0000313" key="2">
    <source>
        <dbReference type="EMBL" id="KAF5350790.1"/>
    </source>
</evidence>
<gene>
    <name evidence="2" type="ORF">D9758_010359</name>
</gene>
<evidence type="ECO:0000313" key="3">
    <source>
        <dbReference type="Proteomes" id="UP000559256"/>
    </source>
</evidence>
<dbReference type="EMBL" id="JAACJM010000073">
    <property type="protein sequence ID" value="KAF5350790.1"/>
    <property type="molecule type" value="Genomic_DNA"/>
</dbReference>
<keyword evidence="1" id="KW-0472">Membrane</keyword>
<keyword evidence="3" id="KW-1185">Reference proteome</keyword>
<dbReference type="OrthoDB" id="3261349at2759"/>
<dbReference type="AlphaFoldDB" id="A0A8H5CZL0"/>
<feature type="transmembrane region" description="Helical" evidence="1">
    <location>
        <begin position="47"/>
        <end position="64"/>
    </location>
</feature>
<organism evidence="2 3">
    <name type="scientific">Tetrapyrgos nigripes</name>
    <dbReference type="NCBI Taxonomy" id="182062"/>
    <lineage>
        <taxon>Eukaryota</taxon>
        <taxon>Fungi</taxon>
        <taxon>Dikarya</taxon>
        <taxon>Basidiomycota</taxon>
        <taxon>Agaricomycotina</taxon>
        <taxon>Agaricomycetes</taxon>
        <taxon>Agaricomycetidae</taxon>
        <taxon>Agaricales</taxon>
        <taxon>Marasmiineae</taxon>
        <taxon>Marasmiaceae</taxon>
        <taxon>Tetrapyrgos</taxon>
    </lineage>
</organism>
<proteinExistence type="predicted"/>
<evidence type="ECO:0000256" key="1">
    <source>
        <dbReference type="SAM" id="Phobius"/>
    </source>
</evidence>